<organism evidence="2 3">
    <name type="scientific">Mycena metata</name>
    <dbReference type="NCBI Taxonomy" id="1033252"/>
    <lineage>
        <taxon>Eukaryota</taxon>
        <taxon>Fungi</taxon>
        <taxon>Dikarya</taxon>
        <taxon>Basidiomycota</taxon>
        <taxon>Agaricomycotina</taxon>
        <taxon>Agaricomycetes</taxon>
        <taxon>Agaricomycetidae</taxon>
        <taxon>Agaricales</taxon>
        <taxon>Marasmiineae</taxon>
        <taxon>Mycenaceae</taxon>
        <taxon>Mycena</taxon>
    </lineage>
</organism>
<dbReference type="EMBL" id="JARKIB010000149">
    <property type="protein sequence ID" value="KAJ7731855.1"/>
    <property type="molecule type" value="Genomic_DNA"/>
</dbReference>
<gene>
    <name evidence="2" type="ORF">B0H16DRAFT_1582685</name>
</gene>
<proteinExistence type="predicted"/>
<dbReference type="Proteomes" id="UP001215598">
    <property type="component" value="Unassembled WGS sequence"/>
</dbReference>
<dbReference type="AlphaFoldDB" id="A0AAD7HZJ0"/>
<evidence type="ECO:0000256" key="1">
    <source>
        <dbReference type="SAM" id="MobiDB-lite"/>
    </source>
</evidence>
<keyword evidence="3" id="KW-1185">Reference proteome</keyword>
<protein>
    <submittedName>
        <fullName evidence="2">Uncharacterized protein</fullName>
    </submittedName>
</protein>
<feature type="compositionally biased region" description="Basic and acidic residues" evidence="1">
    <location>
        <begin position="119"/>
        <end position="143"/>
    </location>
</feature>
<feature type="compositionally biased region" description="Basic residues" evidence="1">
    <location>
        <begin position="92"/>
        <end position="101"/>
    </location>
</feature>
<feature type="region of interest" description="Disordered" evidence="1">
    <location>
        <begin position="82"/>
        <end position="177"/>
    </location>
</feature>
<evidence type="ECO:0000313" key="3">
    <source>
        <dbReference type="Proteomes" id="UP001215598"/>
    </source>
</evidence>
<reference evidence="2" key="1">
    <citation type="submission" date="2023-03" db="EMBL/GenBank/DDBJ databases">
        <title>Massive genome expansion in bonnet fungi (Mycena s.s.) driven by repeated elements and novel gene families across ecological guilds.</title>
        <authorList>
            <consortium name="Lawrence Berkeley National Laboratory"/>
            <person name="Harder C.B."/>
            <person name="Miyauchi S."/>
            <person name="Viragh M."/>
            <person name="Kuo A."/>
            <person name="Thoen E."/>
            <person name="Andreopoulos B."/>
            <person name="Lu D."/>
            <person name="Skrede I."/>
            <person name="Drula E."/>
            <person name="Henrissat B."/>
            <person name="Morin E."/>
            <person name="Kohler A."/>
            <person name="Barry K."/>
            <person name="LaButti K."/>
            <person name="Morin E."/>
            <person name="Salamov A."/>
            <person name="Lipzen A."/>
            <person name="Mereny Z."/>
            <person name="Hegedus B."/>
            <person name="Baldrian P."/>
            <person name="Stursova M."/>
            <person name="Weitz H."/>
            <person name="Taylor A."/>
            <person name="Grigoriev I.V."/>
            <person name="Nagy L.G."/>
            <person name="Martin F."/>
            <person name="Kauserud H."/>
        </authorList>
    </citation>
    <scope>NUCLEOTIDE SEQUENCE</scope>
    <source>
        <strain evidence="2">CBHHK182m</strain>
    </source>
</reference>
<sequence>MFLLGWRIHHDSYIHRSFWVCGCAVRISCKTANSEFMPTDKGAGYNVPQTYERRTGTARKVVEYARVQFFISIIPGWRPRRRSNPKFDWQRGQRRLRKGTRASKVGGDTRPNPHAQHNARLELDHPRARARPKEKERKERWREVGPTGNAYVRTKHLPQWTHTTHTRRERPNPPNVT</sequence>
<name>A0AAD7HZJ0_9AGAR</name>
<accession>A0AAD7HZJ0</accession>
<comment type="caution">
    <text evidence="2">The sequence shown here is derived from an EMBL/GenBank/DDBJ whole genome shotgun (WGS) entry which is preliminary data.</text>
</comment>
<evidence type="ECO:0000313" key="2">
    <source>
        <dbReference type="EMBL" id="KAJ7731855.1"/>
    </source>
</evidence>